<name>A0A9P9YUZ9_9MUSC</name>
<reference evidence="1" key="1">
    <citation type="journal article" date="2023" name="Genome Biol. Evol.">
        <title>Long-read-based Genome Assembly of Drosophila gunungcola Reveals Fewer Chemosensory Genes in Flower-breeding Species.</title>
        <authorList>
            <person name="Negi A."/>
            <person name="Liao B.Y."/>
            <person name="Yeh S.D."/>
        </authorList>
    </citation>
    <scope>NUCLEOTIDE SEQUENCE</scope>
    <source>
        <tissue evidence="1">Thorax</tissue>
    </source>
</reference>
<sequence length="87" mass="10146">MHTVGMPLDMRIINNVQHRNRQHIKNVTITLASKRAVGGDNRALDWRWSTAPISIHFRSRVLETASRPQQPRPVQYRQPEVPWIEAI</sequence>
<keyword evidence="2" id="KW-1185">Reference proteome</keyword>
<gene>
    <name evidence="1" type="ORF">M5D96_004978</name>
</gene>
<dbReference type="AlphaFoldDB" id="A0A9P9YUZ9"/>
<comment type="caution">
    <text evidence="1">The sequence shown here is derived from an EMBL/GenBank/DDBJ whole genome shotgun (WGS) entry which is preliminary data.</text>
</comment>
<evidence type="ECO:0000313" key="1">
    <source>
        <dbReference type="EMBL" id="KAI8043645.1"/>
    </source>
</evidence>
<dbReference type="EMBL" id="JAMKOV010000002">
    <property type="protein sequence ID" value="KAI8043645.1"/>
    <property type="molecule type" value="Genomic_DNA"/>
</dbReference>
<organism evidence="1 2">
    <name type="scientific">Drosophila gunungcola</name>
    <name type="common">fruit fly</name>
    <dbReference type="NCBI Taxonomy" id="103775"/>
    <lineage>
        <taxon>Eukaryota</taxon>
        <taxon>Metazoa</taxon>
        <taxon>Ecdysozoa</taxon>
        <taxon>Arthropoda</taxon>
        <taxon>Hexapoda</taxon>
        <taxon>Insecta</taxon>
        <taxon>Pterygota</taxon>
        <taxon>Neoptera</taxon>
        <taxon>Endopterygota</taxon>
        <taxon>Diptera</taxon>
        <taxon>Brachycera</taxon>
        <taxon>Muscomorpha</taxon>
        <taxon>Ephydroidea</taxon>
        <taxon>Drosophilidae</taxon>
        <taxon>Drosophila</taxon>
        <taxon>Sophophora</taxon>
    </lineage>
</organism>
<evidence type="ECO:0000313" key="2">
    <source>
        <dbReference type="Proteomes" id="UP001059596"/>
    </source>
</evidence>
<accession>A0A9P9YUZ9</accession>
<dbReference type="Proteomes" id="UP001059596">
    <property type="component" value="Unassembled WGS sequence"/>
</dbReference>
<proteinExistence type="predicted"/>
<protein>
    <submittedName>
        <fullName evidence="1">Uncharacterized protein</fullName>
    </submittedName>
</protein>